<dbReference type="PANTHER" id="PTHR22777">
    <property type="entry name" value="HEMOLYSIN-RELATED"/>
    <property type="match status" value="1"/>
</dbReference>
<evidence type="ECO:0000256" key="9">
    <source>
        <dbReference type="SAM" id="Phobius"/>
    </source>
</evidence>
<evidence type="ECO:0000259" key="10">
    <source>
        <dbReference type="PROSITE" id="PS51371"/>
    </source>
</evidence>
<dbReference type="RefSeq" id="WP_012617223.1">
    <property type="nucleotide sequence ID" value="NC_011832.1"/>
</dbReference>
<dbReference type="OrthoDB" id="9671at2157"/>
<feature type="transmembrane region" description="Helical" evidence="9">
    <location>
        <begin position="91"/>
        <end position="111"/>
    </location>
</feature>
<dbReference type="HOGENOM" id="CLU_015237_4_1_2"/>
<comment type="subcellular location">
    <subcellularLocation>
        <location evidence="1">Membrane</location>
        <topology evidence="1">Multi-pass membrane protein</topology>
    </subcellularLocation>
</comment>
<evidence type="ECO:0000313" key="13">
    <source>
        <dbReference type="Proteomes" id="UP000002457"/>
    </source>
</evidence>
<gene>
    <name evidence="12" type="ordered locus">Mpal_0531</name>
</gene>
<dbReference type="SMART" id="SM00116">
    <property type="entry name" value="CBS"/>
    <property type="match status" value="2"/>
</dbReference>
<evidence type="ECO:0000256" key="8">
    <source>
        <dbReference type="PROSITE-ProRule" id="PRU00703"/>
    </source>
</evidence>
<evidence type="ECO:0000256" key="5">
    <source>
        <dbReference type="ARBA" id="ARBA00023122"/>
    </source>
</evidence>
<feature type="domain" description="CBS" evidence="10">
    <location>
        <begin position="269"/>
        <end position="326"/>
    </location>
</feature>
<keyword evidence="3" id="KW-0677">Repeat</keyword>
<evidence type="ECO:0000256" key="2">
    <source>
        <dbReference type="ARBA" id="ARBA00022692"/>
    </source>
</evidence>
<keyword evidence="6 9" id="KW-0472">Membrane</keyword>
<feature type="domain" description="CNNM transmembrane" evidence="11">
    <location>
        <begin position="1"/>
        <end position="185"/>
    </location>
</feature>
<keyword evidence="7" id="KW-0486">Methionine biosynthesis</keyword>
<dbReference type="AlphaFoldDB" id="B8GKM1"/>
<dbReference type="SMART" id="SM01091">
    <property type="entry name" value="CorC_HlyC"/>
    <property type="match status" value="1"/>
</dbReference>
<dbReference type="SUPFAM" id="SSF54631">
    <property type="entry name" value="CBS-domain pair"/>
    <property type="match status" value="1"/>
</dbReference>
<feature type="transmembrane region" description="Helical" evidence="9">
    <location>
        <begin position="6"/>
        <end position="30"/>
    </location>
</feature>
<dbReference type="Pfam" id="PF03471">
    <property type="entry name" value="CorC_HlyC"/>
    <property type="match status" value="1"/>
</dbReference>
<evidence type="ECO:0000256" key="1">
    <source>
        <dbReference type="ARBA" id="ARBA00004141"/>
    </source>
</evidence>
<name>B8GKM1_METPE</name>
<dbReference type="Pfam" id="PF00571">
    <property type="entry name" value="CBS"/>
    <property type="match status" value="2"/>
</dbReference>
<dbReference type="Gene3D" id="3.30.465.10">
    <property type="match status" value="1"/>
</dbReference>
<dbReference type="KEGG" id="mpl:Mpal_0531"/>
<dbReference type="InterPro" id="IPR036318">
    <property type="entry name" value="FAD-bd_PCMH-like_sf"/>
</dbReference>
<dbReference type="InterPro" id="IPR044751">
    <property type="entry name" value="Ion_transp-like_CBS"/>
</dbReference>
<keyword evidence="7" id="KW-0028">Amino-acid biosynthesis</keyword>
<evidence type="ECO:0000256" key="4">
    <source>
        <dbReference type="ARBA" id="ARBA00022989"/>
    </source>
</evidence>
<feature type="transmembrane region" description="Helical" evidence="9">
    <location>
        <begin position="63"/>
        <end position="85"/>
    </location>
</feature>
<dbReference type="Proteomes" id="UP000002457">
    <property type="component" value="Chromosome"/>
</dbReference>
<proteinExistence type="predicted"/>
<evidence type="ECO:0000259" key="11">
    <source>
        <dbReference type="PROSITE" id="PS51846"/>
    </source>
</evidence>
<dbReference type="GO" id="GO:0050660">
    <property type="term" value="F:flavin adenine dinucleotide binding"/>
    <property type="evidence" value="ECO:0007669"/>
    <property type="project" value="InterPro"/>
</dbReference>
<dbReference type="Gene3D" id="3.10.580.10">
    <property type="entry name" value="CBS-domain"/>
    <property type="match status" value="1"/>
</dbReference>
<dbReference type="PROSITE" id="PS51846">
    <property type="entry name" value="CNNM"/>
    <property type="match status" value="1"/>
</dbReference>
<dbReference type="SUPFAM" id="SSF56176">
    <property type="entry name" value="FAD-binding/transporter-associated domain-like"/>
    <property type="match status" value="1"/>
</dbReference>
<reference evidence="12 13" key="1">
    <citation type="journal article" date="2015" name="Genome Announc.">
        <title>Complete Genome Sequence of Methanosphaerula palustris E1-9CT, a Hydrogenotrophic Methanogen Isolated from a Minerotrophic Fen Peatland.</title>
        <authorList>
            <person name="Cadillo-Quiroz H."/>
            <person name="Browne P."/>
            <person name="Kyrpides N."/>
            <person name="Woyke T."/>
            <person name="Goodwin L."/>
            <person name="Detter C."/>
            <person name="Yavitt J.B."/>
            <person name="Zinder S.H."/>
        </authorList>
    </citation>
    <scope>NUCLEOTIDE SEQUENCE [LARGE SCALE GENOMIC DNA]</scope>
    <source>
        <strain evidence="13">ATCC BAA-1556 / DSM 19958 / E1-9c</strain>
    </source>
</reference>
<evidence type="ECO:0000256" key="3">
    <source>
        <dbReference type="ARBA" id="ARBA00022737"/>
    </source>
</evidence>
<dbReference type="GeneID" id="7271947"/>
<dbReference type="FunFam" id="3.10.580.10:FF:000002">
    <property type="entry name" value="Magnesium/cobalt efflux protein CorC"/>
    <property type="match status" value="1"/>
</dbReference>
<dbReference type="InterPro" id="IPR005170">
    <property type="entry name" value="Transptr-assoc_dom"/>
</dbReference>
<feature type="domain" description="CBS" evidence="10">
    <location>
        <begin position="204"/>
        <end position="264"/>
    </location>
</feature>
<dbReference type="STRING" id="521011.Mpal_0531"/>
<dbReference type="GO" id="GO:0009086">
    <property type="term" value="P:methionine biosynthetic process"/>
    <property type="evidence" value="ECO:0007669"/>
    <property type="project" value="UniProtKB-KW"/>
</dbReference>
<accession>B8GKM1</accession>
<dbReference type="InterPro" id="IPR000644">
    <property type="entry name" value="CBS_dom"/>
</dbReference>
<protein>
    <recommendedName>
        <fullName evidence="14">CBS domain containing protein</fullName>
    </recommendedName>
</protein>
<keyword evidence="5 8" id="KW-0129">CBS domain</keyword>
<evidence type="ECO:0000256" key="7">
    <source>
        <dbReference type="ARBA" id="ARBA00023167"/>
    </source>
</evidence>
<sequence length="421" mass="46737" precursor="true">MLQLDLFNASIFGLCIILSAFFSSSEVALISITRAKVRALVNDGRSGAAQLFKLKQNQDHILIILRIGNTIAIVAAAAVATSIAIEAFGDPGLGIAIGGTVLILLIFGEIGPKLFATRYTEPLALRVAPPILFLSRVVGPFLWLSDKVSRSLVPGDVSTEPTVTEDEIREWIDVGMEEGTIEQEEQEMLYNVLELGDTTAREVMTPRVDVAMIEDTSTLESSLTIFHETGFSRLPVYHEKIDNLTGVLNIKDVYTVIVGHKKDVKISDLMYDPYFVPETKKIDDLLKELQLRKVPMAMVMDEYGGFVGVVTVEDILEELVGDILDEFDDEEPELSRIGEGIYMLDARMWVDDLNEQLDIALPTSDTYETIGGLLIEQLGHIPHPGETVRVEESNATLVVMQMRGKRIVKVKMILSDDREKR</sequence>
<organism evidence="12 13">
    <name type="scientific">Methanosphaerula palustris (strain ATCC BAA-1556 / DSM 19958 / E1-9c)</name>
    <dbReference type="NCBI Taxonomy" id="521011"/>
    <lineage>
        <taxon>Archaea</taxon>
        <taxon>Methanobacteriati</taxon>
        <taxon>Methanobacteriota</taxon>
        <taxon>Stenosarchaea group</taxon>
        <taxon>Methanomicrobia</taxon>
        <taxon>Methanomicrobiales</taxon>
        <taxon>Methanoregulaceae</taxon>
        <taxon>Methanosphaerula</taxon>
    </lineage>
</organism>
<dbReference type="InterPro" id="IPR046342">
    <property type="entry name" value="CBS_dom_sf"/>
</dbReference>
<keyword evidence="2 9" id="KW-0812">Transmembrane</keyword>
<dbReference type="eggNOG" id="arCOG00626">
    <property type="taxonomic scope" value="Archaea"/>
</dbReference>
<keyword evidence="4 9" id="KW-1133">Transmembrane helix</keyword>
<dbReference type="Pfam" id="PF01595">
    <property type="entry name" value="CNNM"/>
    <property type="match status" value="1"/>
</dbReference>
<dbReference type="PROSITE" id="PS51371">
    <property type="entry name" value="CBS"/>
    <property type="match status" value="2"/>
</dbReference>
<keyword evidence="13" id="KW-1185">Reference proteome</keyword>
<dbReference type="GO" id="GO:0005886">
    <property type="term" value="C:plasma membrane"/>
    <property type="evidence" value="ECO:0007669"/>
    <property type="project" value="TreeGrafter"/>
</dbReference>
<dbReference type="InterPro" id="IPR016169">
    <property type="entry name" value="FAD-bd_PCMH_sub2"/>
</dbReference>
<dbReference type="PANTHER" id="PTHR22777:SF17">
    <property type="entry name" value="UPF0053 PROTEIN SLL0260"/>
    <property type="match status" value="1"/>
</dbReference>
<evidence type="ECO:0008006" key="14">
    <source>
        <dbReference type="Google" id="ProtNLM"/>
    </source>
</evidence>
<evidence type="ECO:0000313" key="12">
    <source>
        <dbReference type="EMBL" id="ACL15904.1"/>
    </source>
</evidence>
<dbReference type="EMBL" id="CP001338">
    <property type="protein sequence ID" value="ACL15904.1"/>
    <property type="molecule type" value="Genomic_DNA"/>
</dbReference>
<feature type="transmembrane region" description="Helical" evidence="9">
    <location>
        <begin position="123"/>
        <end position="144"/>
    </location>
</feature>
<evidence type="ECO:0000256" key="6">
    <source>
        <dbReference type="ARBA" id="ARBA00023136"/>
    </source>
</evidence>
<dbReference type="InterPro" id="IPR002550">
    <property type="entry name" value="CNNM"/>
</dbReference>
<dbReference type="CDD" id="cd04590">
    <property type="entry name" value="CBS_pair_CorC_HlyC_assoc"/>
    <property type="match status" value="1"/>
</dbReference>